<dbReference type="Pfam" id="PF05958">
    <property type="entry name" value="tRNA_U5-meth_tr"/>
    <property type="match status" value="1"/>
</dbReference>
<dbReference type="PANTHER" id="PTHR45904">
    <property type="entry name" value="TRNA (URACIL-5-)-METHYLTRANSFERASE"/>
    <property type="match status" value="1"/>
</dbReference>
<keyword evidence="7" id="KW-1185">Reference proteome</keyword>
<dbReference type="EMBL" id="LUGH01000492">
    <property type="protein sequence ID" value="OBZ84591.1"/>
    <property type="molecule type" value="Genomic_DNA"/>
</dbReference>
<dbReference type="CDD" id="cd02440">
    <property type="entry name" value="AdoMet_MTases"/>
    <property type="match status" value="1"/>
</dbReference>
<dbReference type="SUPFAM" id="SSF53335">
    <property type="entry name" value="S-adenosyl-L-methionine-dependent methyltransferases"/>
    <property type="match status" value="1"/>
</dbReference>
<feature type="compositionally biased region" description="Basic residues" evidence="5">
    <location>
        <begin position="122"/>
        <end position="131"/>
    </location>
</feature>
<feature type="compositionally biased region" description="Basic and acidic residues" evidence="5">
    <location>
        <begin position="132"/>
        <end position="141"/>
    </location>
</feature>
<feature type="active site" description="Nucleophile" evidence="4">
    <location>
        <position position="513"/>
    </location>
</feature>
<evidence type="ECO:0000313" key="7">
    <source>
        <dbReference type="Proteomes" id="UP000093000"/>
    </source>
</evidence>
<comment type="caution">
    <text evidence="6">The sequence shown here is derived from an EMBL/GenBank/DDBJ whole genome shotgun (WGS) entry which is preliminary data.</text>
</comment>
<dbReference type="InterPro" id="IPR029063">
    <property type="entry name" value="SAM-dependent_MTases_sf"/>
</dbReference>
<dbReference type="InterPro" id="IPR012677">
    <property type="entry name" value="Nucleotide-bd_a/b_plait_sf"/>
</dbReference>
<comment type="caution">
    <text evidence="4">Lacks conserved residue(s) required for the propagation of feature annotation.</text>
</comment>
<dbReference type="AlphaFoldDB" id="A0A1C7N6E4"/>
<dbReference type="GO" id="GO:0008173">
    <property type="term" value="F:RNA methyltransferase activity"/>
    <property type="evidence" value="ECO:0007669"/>
    <property type="project" value="InterPro"/>
</dbReference>
<dbReference type="PROSITE" id="PS51687">
    <property type="entry name" value="SAM_MT_RNA_M5U"/>
    <property type="match status" value="1"/>
</dbReference>
<keyword evidence="1 4" id="KW-0489">Methyltransferase</keyword>
<dbReference type="Gene3D" id="3.40.50.150">
    <property type="entry name" value="Vaccinia Virus protein VP39"/>
    <property type="match status" value="1"/>
</dbReference>
<sequence length="569" mass="64563">MLRLARSIIDTVLGRKRPLEDDTDVPDEQLDPKRQKLDLIHRVKVNNLPEYEIPAVKKFFKDLGYDRVKKAPEWRYGYITVNSKEDALKCIETVNKTVFKNQELEAEYTPTSQQENRDRFMKNNKKKGKKQAKFDENDTRTPAEKLADQVTPLWKIPYEQQLAKKNSKGITQLKKLKLQISQLKDVRDESQREWAMTKGPPCEILDPIASPLLDGYRTKCEFTIGKDLDGKPTVGFLLGLYKEGIVSVLNPSECLNVNDTAKHMARVLNDYILKSDLPVYDRVEKRGCWRTLLTKTQSTGDNLVLVQINSTDLSPQRVEQEKQNLIKFWNEESGVHVTTLLFQDWTGSSNGFTDKAPIEVLTGDGYVYEELLGCRFRLSASAFFQVNTPATEILYSKCAEWCSIDATKKTTLLDLCCGTGTIGITMAKSVDRVVGIELVPEAIVDAKANAKLNNIENVTYYASKVEDKIDVVTGEKNEEVIAVLDPPRNGVHASVIRAVRDAQHIDRVIYISCDSKQALPNFVSLCRPQSNRFRGIPFKPVRAVSIDLFPHTDHCELMVEFVRVKPETD</sequence>
<dbReference type="InterPro" id="IPR035979">
    <property type="entry name" value="RBD_domain_sf"/>
</dbReference>
<dbReference type="OrthoDB" id="10250660at2759"/>
<keyword evidence="3 4" id="KW-0949">S-adenosyl-L-methionine</keyword>
<dbReference type="GO" id="GO:0003723">
    <property type="term" value="F:RNA binding"/>
    <property type="evidence" value="ECO:0007669"/>
    <property type="project" value="TreeGrafter"/>
</dbReference>
<dbReference type="STRING" id="101091.A0A1C7N6E4"/>
<organism evidence="6 7">
    <name type="scientific">Choanephora cucurbitarum</name>
    <dbReference type="NCBI Taxonomy" id="101091"/>
    <lineage>
        <taxon>Eukaryota</taxon>
        <taxon>Fungi</taxon>
        <taxon>Fungi incertae sedis</taxon>
        <taxon>Mucoromycota</taxon>
        <taxon>Mucoromycotina</taxon>
        <taxon>Mucoromycetes</taxon>
        <taxon>Mucorales</taxon>
        <taxon>Mucorineae</taxon>
        <taxon>Choanephoraceae</taxon>
        <taxon>Choanephoroideae</taxon>
        <taxon>Choanephora</taxon>
    </lineage>
</organism>
<dbReference type="Proteomes" id="UP000093000">
    <property type="component" value="Unassembled WGS sequence"/>
</dbReference>
<evidence type="ECO:0000256" key="2">
    <source>
        <dbReference type="ARBA" id="ARBA00022679"/>
    </source>
</evidence>
<evidence type="ECO:0000256" key="5">
    <source>
        <dbReference type="SAM" id="MobiDB-lite"/>
    </source>
</evidence>
<dbReference type="InterPro" id="IPR010280">
    <property type="entry name" value="U5_MeTrfase_fam"/>
</dbReference>
<reference evidence="6 7" key="1">
    <citation type="submission" date="2016-03" db="EMBL/GenBank/DDBJ databases">
        <title>Choanephora cucurbitarum.</title>
        <authorList>
            <person name="Min B."/>
            <person name="Park H."/>
            <person name="Park J.-H."/>
            <person name="Shin H.-D."/>
            <person name="Choi I.-G."/>
        </authorList>
    </citation>
    <scope>NUCLEOTIDE SEQUENCE [LARGE SCALE GENOMIC DNA]</scope>
    <source>
        <strain evidence="6 7">KUS-F28377</strain>
    </source>
</reference>
<gene>
    <name evidence="6" type="primary">TRMT2A_1</name>
    <name evidence="6" type="ORF">A0J61_07359</name>
</gene>
<feature type="binding site" evidence="4">
    <location>
        <position position="437"/>
    </location>
    <ligand>
        <name>S-adenosyl-L-methionine</name>
        <dbReference type="ChEBI" id="CHEBI:59789"/>
    </ligand>
</feature>
<feature type="binding site" evidence="4">
    <location>
        <position position="485"/>
    </location>
    <ligand>
        <name>S-adenosyl-L-methionine</name>
        <dbReference type="ChEBI" id="CHEBI:59789"/>
    </ligand>
</feature>
<dbReference type="Gene3D" id="2.40.50.1070">
    <property type="match status" value="1"/>
</dbReference>
<comment type="similarity">
    <text evidence="4">Belongs to the class I-like SAM-binding methyltransferase superfamily. RNA M5U methyltransferase family.</text>
</comment>
<dbReference type="InterPro" id="IPR045850">
    <property type="entry name" value="TRM2_met"/>
</dbReference>
<dbReference type="GO" id="GO:0006396">
    <property type="term" value="P:RNA processing"/>
    <property type="evidence" value="ECO:0007669"/>
    <property type="project" value="InterPro"/>
</dbReference>
<evidence type="ECO:0000256" key="3">
    <source>
        <dbReference type="ARBA" id="ARBA00022691"/>
    </source>
</evidence>
<dbReference type="PANTHER" id="PTHR45904:SF2">
    <property type="entry name" value="TRNA (URACIL-5-)-METHYLTRANSFERASE HOMOLOG A"/>
    <property type="match status" value="1"/>
</dbReference>
<dbReference type="FunCoup" id="A0A1C7N6E4">
    <property type="interactions" value="129"/>
</dbReference>
<feature type="binding site" evidence="4">
    <location>
        <position position="385"/>
    </location>
    <ligand>
        <name>S-adenosyl-L-methionine</name>
        <dbReference type="ChEBI" id="CHEBI:59789"/>
    </ligand>
</feature>
<proteinExistence type="inferred from homology"/>
<dbReference type="SUPFAM" id="SSF54928">
    <property type="entry name" value="RNA-binding domain, RBD"/>
    <property type="match status" value="1"/>
</dbReference>
<accession>A0A1C7N6E4</accession>
<protein>
    <submittedName>
        <fullName evidence="6">tRNA (Uracil-5-)-methyltransferase A</fullName>
    </submittedName>
</protein>
<evidence type="ECO:0000256" key="1">
    <source>
        <dbReference type="ARBA" id="ARBA00022603"/>
    </source>
</evidence>
<name>A0A1C7N6E4_9FUNG</name>
<dbReference type="InParanoid" id="A0A1C7N6E4"/>
<dbReference type="Gene3D" id="3.30.70.330">
    <property type="match status" value="1"/>
</dbReference>
<evidence type="ECO:0000313" key="6">
    <source>
        <dbReference type="EMBL" id="OBZ84591.1"/>
    </source>
</evidence>
<dbReference type="GO" id="GO:0032259">
    <property type="term" value="P:methylation"/>
    <property type="evidence" value="ECO:0007669"/>
    <property type="project" value="UniProtKB-KW"/>
</dbReference>
<feature type="region of interest" description="Disordered" evidence="5">
    <location>
        <begin position="108"/>
        <end position="141"/>
    </location>
</feature>
<evidence type="ECO:0000256" key="4">
    <source>
        <dbReference type="PROSITE-ProRule" id="PRU01024"/>
    </source>
</evidence>
<keyword evidence="2 4" id="KW-0808">Transferase</keyword>